<gene>
    <name evidence="12" type="ORF">EXIGLDRAFT_716295</name>
</gene>
<feature type="transmembrane region" description="Helical" evidence="10">
    <location>
        <begin position="339"/>
        <end position="360"/>
    </location>
</feature>
<feature type="transmembrane region" description="Helical" evidence="10">
    <location>
        <begin position="51"/>
        <end position="69"/>
    </location>
</feature>
<dbReference type="InterPro" id="IPR005828">
    <property type="entry name" value="MFS_sugar_transport-like"/>
</dbReference>
<dbReference type="GO" id="GO:0005351">
    <property type="term" value="F:carbohydrate:proton symporter activity"/>
    <property type="evidence" value="ECO:0007669"/>
    <property type="project" value="TreeGrafter"/>
</dbReference>
<keyword evidence="3 8" id="KW-0813">Transport</keyword>
<evidence type="ECO:0000256" key="2">
    <source>
        <dbReference type="ARBA" id="ARBA00010992"/>
    </source>
</evidence>
<dbReference type="SUPFAM" id="SSF103473">
    <property type="entry name" value="MFS general substrate transporter"/>
    <property type="match status" value="1"/>
</dbReference>
<dbReference type="GO" id="GO:0016020">
    <property type="term" value="C:membrane"/>
    <property type="evidence" value="ECO:0007669"/>
    <property type="project" value="UniProtKB-SubCell"/>
</dbReference>
<proteinExistence type="inferred from homology"/>
<feature type="transmembrane region" description="Helical" evidence="10">
    <location>
        <begin position="414"/>
        <end position="434"/>
    </location>
</feature>
<dbReference type="InterPro" id="IPR050360">
    <property type="entry name" value="MFS_Sugar_Transporters"/>
</dbReference>
<dbReference type="Pfam" id="PF00083">
    <property type="entry name" value="Sugar_tr"/>
    <property type="match status" value="1"/>
</dbReference>
<dbReference type="Gene3D" id="1.20.1250.20">
    <property type="entry name" value="MFS general substrate transporter like domains"/>
    <property type="match status" value="1"/>
</dbReference>
<evidence type="ECO:0000256" key="6">
    <source>
        <dbReference type="ARBA" id="ARBA00023136"/>
    </source>
</evidence>
<dbReference type="AlphaFoldDB" id="A0A165R0V2"/>
<feature type="transmembrane region" description="Helical" evidence="10">
    <location>
        <begin position="126"/>
        <end position="146"/>
    </location>
</feature>
<evidence type="ECO:0000256" key="8">
    <source>
        <dbReference type="RuleBase" id="RU003346"/>
    </source>
</evidence>
<name>A0A165R0V2_EXIGL</name>
<dbReference type="NCBIfam" id="TIGR00879">
    <property type="entry name" value="SP"/>
    <property type="match status" value="1"/>
</dbReference>
<keyword evidence="13" id="KW-1185">Reference proteome</keyword>
<feature type="transmembrane region" description="Helical" evidence="10">
    <location>
        <begin position="89"/>
        <end position="114"/>
    </location>
</feature>
<dbReference type="EMBL" id="KV425882">
    <property type="protein sequence ID" value="KZW04336.1"/>
    <property type="molecule type" value="Genomic_DNA"/>
</dbReference>
<evidence type="ECO:0000313" key="12">
    <source>
        <dbReference type="EMBL" id="KZW04336.1"/>
    </source>
</evidence>
<dbReference type="InterPro" id="IPR005829">
    <property type="entry name" value="Sugar_transporter_CS"/>
</dbReference>
<dbReference type="PROSITE" id="PS50850">
    <property type="entry name" value="MFS"/>
    <property type="match status" value="1"/>
</dbReference>
<feature type="transmembrane region" description="Helical" evidence="10">
    <location>
        <begin position="152"/>
        <end position="174"/>
    </location>
</feature>
<evidence type="ECO:0000259" key="11">
    <source>
        <dbReference type="PROSITE" id="PS50850"/>
    </source>
</evidence>
<evidence type="ECO:0000313" key="13">
    <source>
        <dbReference type="Proteomes" id="UP000077266"/>
    </source>
</evidence>
<dbReference type="OrthoDB" id="6133115at2759"/>
<dbReference type="InterPro" id="IPR020846">
    <property type="entry name" value="MFS_dom"/>
</dbReference>
<dbReference type="FunFam" id="1.20.1250.20:FF:000134">
    <property type="entry name" value="MFS sugar transporter protein"/>
    <property type="match status" value="1"/>
</dbReference>
<feature type="transmembrane region" description="Helical" evidence="10">
    <location>
        <begin position="372"/>
        <end position="394"/>
    </location>
</feature>
<evidence type="ECO:0000256" key="1">
    <source>
        <dbReference type="ARBA" id="ARBA00004141"/>
    </source>
</evidence>
<feature type="transmembrane region" description="Helical" evidence="10">
    <location>
        <begin position="307"/>
        <end position="327"/>
    </location>
</feature>
<keyword evidence="5 10" id="KW-1133">Transmembrane helix</keyword>
<feature type="transmembrane region" description="Helical" evidence="10">
    <location>
        <begin position="216"/>
        <end position="237"/>
    </location>
</feature>
<dbReference type="PANTHER" id="PTHR48022:SF36">
    <property type="entry name" value="LACTOSE PERMEASE, PUTATIVE (AFU_ORTHOLOGUE AFUA_1G17310)-RELATED"/>
    <property type="match status" value="1"/>
</dbReference>
<protein>
    <submittedName>
        <fullName evidence="12">General substrate transporter</fullName>
    </submittedName>
</protein>
<dbReference type="PANTHER" id="PTHR48022">
    <property type="entry name" value="PLASTIDIC GLUCOSE TRANSPORTER 4"/>
    <property type="match status" value="1"/>
</dbReference>
<evidence type="ECO:0000256" key="7">
    <source>
        <dbReference type="ARBA" id="ARBA00049119"/>
    </source>
</evidence>
<feature type="transmembrane region" description="Helical" evidence="10">
    <location>
        <begin position="455"/>
        <end position="476"/>
    </location>
</feature>
<evidence type="ECO:0000256" key="3">
    <source>
        <dbReference type="ARBA" id="ARBA00022448"/>
    </source>
</evidence>
<comment type="catalytic activity">
    <reaction evidence="7">
        <text>myo-inositol(out) + H(+)(out) = myo-inositol(in) + H(+)(in)</text>
        <dbReference type="Rhea" id="RHEA:60364"/>
        <dbReference type="ChEBI" id="CHEBI:15378"/>
        <dbReference type="ChEBI" id="CHEBI:17268"/>
    </reaction>
</comment>
<accession>A0A165R0V2</accession>
<feature type="region of interest" description="Disordered" evidence="9">
    <location>
        <begin position="1"/>
        <end position="22"/>
    </location>
</feature>
<organism evidence="12 13">
    <name type="scientific">Exidia glandulosa HHB12029</name>
    <dbReference type="NCBI Taxonomy" id="1314781"/>
    <lineage>
        <taxon>Eukaryota</taxon>
        <taxon>Fungi</taxon>
        <taxon>Dikarya</taxon>
        <taxon>Basidiomycota</taxon>
        <taxon>Agaricomycotina</taxon>
        <taxon>Agaricomycetes</taxon>
        <taxon>Auriculariales</taxon>
        <taxon>Exidiaceae</taxon>
        <taxon>Exidia</taxon>
    </lineage>
</organism>
<keyword evidence="4 10" id="KW-0812">Transmembrane</keyword>
<sequence length="546" mass="59753">MSQHSLDEKHDIDAKTPSHEEDTVATTVAQNAAFAAAKTTGRLNPWTRDSMIILAGGFVSYMCAIANGYDGSLMGAITAMPYYGNYFKGASDLTAGTGLIFSIYTVGQIFGGLVSGPISDRFGRRGAMFLGCALLVVGTIIISSSHHKEQFIAGRFVLGWGIAIAVTAAPTYCIEIAPPQWRGRMTGFYNTGWFGGSVPAAAITLGTQYMKSNWSWRLPLIFQAVPAGIVCLVVFLLPESPRWLMQHGREEEARAFLIRFHGAGDPNSPYIALQWKEFQEAQTINGSDKRWWDFRALLSTKNARWRFLMVFFMAVFGQFSGNGLGYFNPQIFKLLGYDTIMQFVLNLATTIVSATGAYTGVYFTDRMQRRPVLIYGTFACAAMLAINGGLSAAFAPSAVQDADGNFLFTPKTNYAKGALAAYFLFNAVISFTYTPLQALYPVECLTTETRAKGMGAYQALVNVISFINLFAGPVALGNIKHNYIFVFVGWDCVEAVLWFFFAVETSGRTLEELEEVFSAPHPVAASKRKHLVAIKEGGRAVVVDDA</sequence>
<keyword evidence="6 10" id="KW-0472">Membrane</keyword>
<evidence type="ECO:0000256" key="9">
    <source>
        <dbReference type="SAM" id="MobiDB-lite"/>
    </source>
</evidence>
<comment type="similarity">
    <text evidence="2 8">Belongs to the major facilitator superfamily. Sugar transporter (TC 2.A.1.1) family.</text>
</comment>
<evidence type="ECO:0000256" key="10">
    <source>
        <dbReference type="SAM" id="Phobius"/>
    </source>
</evidence>
<reference evidence="12 13" key="1">
    <citation type="journal article" date="2016" name="Mol. Biol. Evol.">
        <title>Comparative Genomics of Early-Diverging Mushroom-Forming Fungi Provides Insights into the Origins of Lignocellulose Decay Capabilities.</title>
        <authorList>
            <person name="Nagy L.G."/>
            <person name="Riley R."/>
            <person name="Tritt A."/>
            <person name="Adam C."/>
            <person name="Daum C."/>
            <person name="Floudas D."/>
            <person name="Sun H."/>
            <person name="Yadav J.S."/>
            <person name="Pangilinan J."/>
            <person name="Larsson K.H."/>
            <person name="Matsuura K."/>
            <person name="Barry K."/>
            <person name="Labutti K."/>
            <person name="Kuo R."/>
            <person name="Ohm R.A."/>
            <person name="Bhattacharya S.S."/>
            <person name="Shirouzu T."/>
            <person name="Yoshinaga Y."/>
            <person name="Martin F.M."/>
            <person name="Grigoriev I.V."/>
            <person name="Hibbett D.S."/>
        </authorList>
    </citation>
    <scope>NUCLEOTIDE SEQUENCE [LARGE SCALE GENOMIC DNA]</scope>
    <source>
        <strain evidence="12 13">HHB12029</strain>
    </source>
</reference>
<feature type="domain" description="Major facilitator superfamily (MFS) profile" evidence="11">
    <location>
        <begin position="56"/>
        <end position="507"/>
    </location>
</feature>
<dbReference type="InterPro" id="IPR036259">
    <property type="entry name" value="MFS_trans_sf"/>
</dbReference>
<dbReference type="InterPro" id="IPR003663">
    <property type="entry name" value="Sugar/inositol_transpt"/>
</dbReference>
<feature type="transmembrane region" description="Helical" evidence="10">
    <location>
        <begin position="482"/>
        <end position="503"/>
    </location>
</feature>
<dbReference type="PROSITE" id="PS00216">
    <property type="entry name" value="SUGAR_TRANSPORT_1"/>
    <property type="match status" value="1"/>
</dbReference>
<evidence type="ECO:0000256" key="5">
    <source>
        <dbReference type="ARBA" id="ARBA00022989"/>
    </source>
</evidence>
<dbReference type="Proteomes" id="UP000077266">
    <property type="component" value="Unassembled WGS sequence"/>
</dbReference>
<evidence type="ECO:0000256" key="4">
    <source>
        <dbReference type="ARBA" id="ARBA00022692"/>
    </source>
</evidence>
<feature type="transmembrane region" description="Helical" evidence="10">
    <location>
        <begin position="186"/>
        <end position="210"/>
    </location>
</feature>
<dbReference type="STRING" id="1314781.A0A165R0V2"/>
<comment type="subcellular location">
    <subcellularLocation>
        <location evidence="1">Membrane</location>
        <topology evidence="1">Multi-pass membrane protein</topology>
    </subcellularLocation>
</comment>
<dbReference type="InParanoid" id="A0A165R0V2"/>